<reference evidence="2 3" key="1">
    <citation type="journal article" date="2019" name="ISME J.">
        <title>Genome analyses of uncultured TG2/ZB3 bacteria in 'Margulisbacteria' specifically attached to ectosymbiotic spirochetes of protists in the termite gut.</title>
        <authorList>
            <person name="Utami Y.D."/>
            <person name="Kuwahara H."/>
            <person name="Igai K."/>
            <person name="Murakami T."/>
            <person name="Sugaya K."/>
            <person name="Morikawa T."/>
            <person name="Nagura Y."/>
            <person name="Yuki M."/>
            <person name="Deevong P."/>
            <person name="Inoue T."/>
            <person name="Kihara K."/>
            <person name="Lo N."/>
            <person name="Yamada A."/>
            <person name="Ohkuma M."/>
            <person name="Hongoh Y."/>
        </authorList>
    </citation>
    <scope>NUCLEOTIDE SEQUENCE [LARGE SCALE GENOMIC DNA]</scope>
    <source>
        <strain evidence="2">RsDinE6-01</strain>
    </source>
</reference>
<dbReference type="EMBL" id="BGZP01000008">
    <property type="protein sequence ID" value="GBR77633.1"/>
    <property type="molecule type" value="Genomic_DNA"/>
</dbReference>
<name>A0A388TK04_9BACT</name>
<organism evidence="2 3">
    <name type="scientific">Candidatus Termititenax dinenymphae</name>
    <dbReference type="NCBI Taxonomy" id="2218523"/>
    <lineage>
        <taxon>Bacteria</taxon>
        <taxon>Bacillati</taxon>
        <taxon>Candidatus Margulisiibacteriota</taxon>
        <taxon>Candidatus Termititenacia</taxon>
        <taxon>Candidatus Termititenacales</taxon>
        <taxon>Candidatus Termititenacaceae</taxon>
        <taxon>Candidatus Termititenax</taxon>
    </lineage>
</organism>
<dbReference type="PROSITE" id="PS50994">
    <property type="entry name" value="INTEGRASE"/>
    <property type="match status" value="1"/>
</dbReference>
<dbReference type="AlphaFoldDB" id="A0A388TK04"/>
<dbReference type="Proteomes" id="UP000282196">
    <property type="component" value="Unassembled WGS sequence"/>
</dbReference>
<dbReference type="InterPro" id="IPR001584">
    <property type="entry name" value="Integrase_cat-core"/>
</dbReference>
<feature type="domain" description="Integrase catalytic" evidence="1">
    <location>
        <begin position="1"/>
        <end position="152"/>
    </location>
</feature>
<dbReference type="GO" id="GO:0015074">
    <property type="term" value="P:DNA integration"/>
    <property type="evidence" value="ECO:0007669"/>
    <property type="project" value="InterPro"/>
</dbReference>
<evidence type="ECO:0000259" key="1">
    <source>
        <dbReference type="PROSITE" id="PS50994"/>
    </source>
</evidence>
<gene>
    <name evidence="2" type="ORF">RDn1_292</name>
</gene>
<sequence length="161" mass="18983">MDTKEYIMPYGEKFYQYTAIDCVSKKRKLIGYSTKTAKNAGLFLDRVIREFPFRIKAIVTDNGSEFMREFDLACGINKIKHYWTTPDHPNQNAYVESSHRIDQKEFYDIRYIPDDIDGFNRALAKWEYEYNVIRPHGSIAFLSPENYLKSVRIKSSKVLPM</sequence>
<comment type="caution">
    <text evidence="2">The sequence shown here is derived from an EMBL/GenBank/DDBJ whole genome shotgun (WGS) entry which is preliminary data.</text>
</comment>
<keyword evidence="3" id="KW-1185">Reference proteome</keyword>
<dbReference type="Pfam" id="PF00665">
    <property type="entry name" value="rve"/>
    <property type="match status" value="1"/>
</dbReference>
<protein>
    <submittedName>
        <fullName evidence="2">Integrase rve super family</fullName>
    </submittedName>
</protein>
<dbReference type="InterPro" id="IPR012337">
    <property type="entry name" value="RNaseH-like_sf"/>
</dbReference>
<evidence type="ECO:0000313" key="3">
    <source>
        <dbReference type="Proteomes" id="UP000282196"/>
    </source>
</evidence>
<accession>A0A388TK04</accession>
<dbReference type="SUPFAM" id="SSF53098">
    <property type="entry name" value="Ribonuclease H-like"/>
    <property type="match status" value="1"/>
</dbReference>
<proteinExistence type="predicted"/>
<dbReference type="PANTHER" id="PTHR47515">
    <property type="entry name" value="LOW CALCIUM RESPONSE LOCUS PROTEIN T"/>
    <property type="match status" value="1"/>
</dbReference>
<dbReference type="Gene3D" id="3.30.420.10">
    <property type="entry name" value="Ribonuclease H-like superfamily/Ribonuclease H"/>
    <property type="match status" value="1"/>
</dbReference>
<dbReference type="GO" id="GO:0003676">
    <property type="term" value="F:nucleic acid binding"/>
    <property type="evidence" value="ECO:0007669"/>
    <property type="project" value="InterPro"/>
</dbReference>
<dbReference type="InterPro" id="IPR036397">
    <property type="entry name" value="RNaseH_sf"/>
</dbReference>
<dbReference type="PANTHER" id="PTHR47515:SF2">
    <property type="entry name" value="INTEGRASE CORE DOMAIN PROTEIN"/>
    <property type="match status" value="1"/>
</dbReference>
<evidence type="ECO:0000313" key="2">
    <source>
        <dbReference type="EMBL" id="GBR77633.1"/>
    </source>
</evidence>